<evidence type="ECO:0000256" key="7">
    <source>
        <dbReference type="ARBA" id="ARBA00022989"/>
    </source>
</evidence>
<evidence type="ECO:0000256" key="6">
    <source>
        <dbReference type="ARBA" id="ARBA00022824"/>
    </source>
</evidence>
<keyword evidence="9 12" id="KW-0472">Membrane</keyword>
<evidence type="ECO:0000256" key="10">
    <source>
        <dbReference type="ARBA" id="ARBA00023180"/>
    </source>
</evidence>
<keyword evidence="5 12" id="KW-0812">Transmembrane</keyword>
<evidence type="ECO:0000256" key="2">
    <source>
        <dbReference type="ARBA" id="ARBA00004651"/>
    </source>
</evidence>
<dbReference type="InterPro" id="IPR039099">
    <property type="entry name" value="Pannexin"/>
</dbReference>
<dbReference type="PANTHER" id="PTHR15759">
    <property type="entry name" value="PANNEXIN"/>
    <property type="match status" value="1"/>
</dbReference>
<evidence type="ECO:0000256" key="1">
    <source>
        <dbReference type="ARBA" id="ARBA00004477"/>
    </source>
</evidence>
<keyword evidence="11 12" id="KW-0407">Ion channel</keyword>
<accession>A0ABP0GSW4</accession>
<keyword evidence="6" id="KW-0256">Endoplasmic reticulum</keyword>
<feature type="transmembrane region" description="Helical" evidence="12">
    <location>
        <begin position="335"/>
        <end position="357"/>
    </location>
</feature>
<evidence type="ECO:0000256" key="8">
    <source>
        <dbReference type="ARBA" id="ARBA00023065"/>
    </source>
</evidence>
<dbReference type="Pfam" id="PF00876">
    <property type="entry name" value="Innexin"/>
    <property type="match status" value="1"/>
</dbReference>
<comment type="caution">
    <text evidence="14">The sequence shown here is derived from an EMBL/GenBank/DDBJ whole genome shotgun (WGS) entry which is preliminary data.</text>
</comment>
<keyword evidence="7 12" id="KW-1133">Transmembrane helix</keyword>
<proteinExistence type="inferred from homology"/>
<feature type="region of interest" description="Disordered" evidence="13">
    <location>
        <begin position="210"/>
        <end position="246"/>
    </location>
</feature>
<dbReference type="PROSITE" id="PS51013">
    <property type="entry name" value="PANNEXIN"/>
    <property type="match status" value="1"/>
</dbReference>
<evidence type="ECO:0000256" key="4">
    <source>
        <dbReference type="ARBA" id="ARBA00022475"/>
    </source>
</evidence>
<keyword evidence="10" id="KW-0325">Glycoprotein</keyword>
<dbReference type="EMBL" id="CAWYQH010000141">
    <property type="protein sequence ID" value="CAK8694158.1"/>
    <property type="molecule type" value="Genomic_DNA"/>
</dbReference>
<comment type="function">
    <text evidence="12">Structural component of the gap junctions.</text>
</comment>
<evidence type="ECO:0000256" key="5">
    <source>
        <dbReference type="ARBA" id="ARBA00022692"/>
    </source>
</evidence>
<dbReference type="InterPro" id="IPR000990">
    <property type="entry name" value="Innexin"/>
</dbReference>
<evidence type="ECO:0000313" key="14">
    <source>
        <dbReference type="EMBL" id="CAK8694158.1"/>
    </source>
</evidence>
<dbReference type="Proteomes" id="UP001642483">
    <property type="component" value="Unassembled WGS sequence"/>
</dbReference>
<keyword evidence="8 12" id="KW-0406">Ion transport</keyword>
<organism evidence="14 15">
    <name type="scientific">Clavelina lepadiformis</name>
    <name type="common">Light-bulb sea squirt</name>
    <name type="synonym">Ascidia lepadiformis</name>
    <dbReference type="NCBI Taxonomy" id="159417"/>
    <lineage>
        <taxon>Eukaryota</taxon>
        <taxon>Metazoa</taxon>
        <taxon>Chordata</taxon>
        <taxon>Tunicata</taxon>
        <taxon>Ascidiacea</taxon>
        <taxon>Aplousobranchia</taxon>
        <taxon>Clavelinidae</taxon>
        <taxon>Clavelina</taxon>
    </lineage>
</organism>
<protein>
    <recommendedName>
        <fullName evidence="12">Innexin</fullName>
    </recommendedName>
</protein>
<comment type="caution">
    <text evidence="12">Lacks conserved residue(s) required for the propagation of feature annotation.</text>
</comment>
<sequence>MSSSTEAAFEKLDSISKEHEAEVVIDLGADRLLKWIGVYLLLALAVVIKITDYVGPNLSCYPVNQSKGFDNEFITFANAYCWEPLHEIEAINVCDNLTKYHEVPLVDNPNNIKQIIVWIPYFILVQAFLYAIPSVFWHLRMGARLMGHLKFMKLLMEYLSQELQKIYRHPGPEEGYDEDGLVLTGLKKYPIKLPDLTNVVQVQTVSSTAQHQISPSTNQSGKNTSTSSNATTEQTNLVSKHYGSSSREKSDKLSKFIVGQMKDRQLFSMFCFENFSSFYQLPYILSVFKLWEFNCTNKKKERDYRPPLESLLDQWCHEKNFNCTLLVKMYFLKHICTGLVSLIMLIMIICGYVFIIADVESPDSFR</sequence>
<evidence type="ECO:0000313" key="15">
    <source>
        <dbReference type="Proteomes" id="UP001642483"/>
    </source>
</evidence>
<name>A0ABP0GSW4_CLALP</name>
<dbReference type="PANTHER" id="PTHR15759:SF6">
    <property type="entry name" value="INNEXIN"/>
    <property type="match status" value="1"/>
</dbReference>
<evidence type="ECO:0000256" key="12">
    <source>
        <dbReference type="RuleBase" id="RU010713"/>
    </source>
</evidence>
<feature type="transmembrane region" description="Helical" evidence="12">
    <location>
        <begin position="32"/>
        <end position="51"/>
    </location>
</feature>
<evidence type="ECO:0000256" key="11">
    <source>
        <dbReference type="ARBA" id="ARBA00023303"/>
    </source>
</evidence>
<reference evidence="14 15" key="1">
    <citation type="submission" date="2024-02" db="EMBL/GenBank/DDBJ databases">
        <authorList>
            <person name="Daric V."/>
            <person name="Darras S."/>
        </authorList>
    </citation>
    <scope>NUCLEOTIDE SEQUENCE [LARGE SCALE GENOMIC DNA]</scope>
</reference>
<evidence type="ECO:0000256" key="9">
    <source>
        <dbReference type="ARBA" id="ARBA00023136"/>
    </source>
</evidence>
<feature type="transmembrane region" description="Helical" evidence="12">
    <location>
        <begin position="115"/>
        <end position="139"/>
    </location>
</feature>
<keyword evidence="15" id="KW-1185">Reference proteome</keyword>
<feature type="compositionally biased region" description="Polar residues" evidence="13">
    <location>
        <begin position="210"/>
        <end position="245"/>
    </location>
</feature>
<comment type="similarity">
    <text evidence="12">Belongs to the pannexin family.</text>
</comment>
<evidence type="ECO:0000256" key="13">
    <source>
        <dbReference type="SAM" id="MobiDB-lite"/>
    </source>
</evidence>
<keyword evidence="4" id="KW-1003">Cell membrane</keyword>
<gene>
    <name evidence="12" type="primary">inx</name>
    <name evidence="14" type="ORF">CVLEPA_LOCUS27418</name>
</gene>
<evidence type="ECO:0000256" key="3">
    <source>
        <dbReference type="ARBA" id="ARBA00022448"/>
    </source>
</evidence>
<keyword evidence="3 12" id="KW-0813">Transport</keyword>
<comment type="subcellular location">
    <subcellularLocation>
        <location evidence="2 12">Cell membrane</location>
        <topology evidence="2 12">Multi-pass membrane protein</topology>
    </subcellularLocation>
    <subcellularLocation>
        <location evidence="1">Endoplasmic reticulum membrane</location>
        <topology evidence="1">Multi-pass membrane protein</topology>
    </subcellularLocation>
</comment>